<evidence type="ECO:0000256" key="5">
    <source>
        <dbReference type="ARBA" id="ARBA00022801"/>
    </source>
</evidence>
<proteinExistence type="inferred from homology"/>
<feature type="binding site" evidence="7">
    <location>
        <position position="175"/>
    </location>
    <ligand>
        <name>Na(+)</name>
        <dbReference type="ChEBI" id="CHEBI:29101"/>
    </ligand>
</feature>
<comment type="catalytic activity">
    <reaction evidence="7">
        <text>ATP-dependent cleavage of peptide bonds with broad specificity.</text>
        <dbReference type="EC" id="3.4.25.2"/>
    </reaction>
</comment>
<sequence>MSEHDPQGTMHATTIITVRKGDQVVMAGDGQVSLGQTIMKGNARKVRRISSAKSGGGEVIAGFAGATADAFTLMERLEAKLEQYPGQLMRACVELAKDWRTDRYLRRLEAMMLVADATTTLALTGTGDVLEPEHGAIAIGSGGNYAYAAARALMDSDKSAEEIARRAMEIAGDICVYTNDNIVVETLETGAS</sequence>
<dbReference type="InterPro" id="IPR029055">
    <property type="entry name" value="Ntn_hydrolases_N"/>
</dbReference>
<comment type="subcellular location">
    <subcellularLocation>
        <location evidence="7">Cytoplasm</location>
    </subcellularLocation>
</comment>
<feature type="binding site" evidence="7">
    <location>
        <position position="172"/>
    </location>
    <ligand>
        <name>Na(+)</name>
        <dbReference type="ChEBI" id="CHEBI:29101"/>
    </ligand>
</feature>
<name>A0ABT4VKZ9_9HYPH</name>
<evidence type="ECO:0000256" key="7">
    <source>
        <dbReference type="HAMAP-Rule" id="MF_00248"/>
    </source>
</evidence>
<gene>
    <name evidence="7 8" type="primary">hslV</name>
    <name evidence="8" type="ORF">OOZ53_08245</name>
</gene>
<dbReference type="EMBL" id="JAPJZH010000004">
    <property type="protein sequence ID" value="MDA4845335.1"/>
    <property type="molecule type" value="Genomic_DNA"/>
</dbReference>
<dbReference type="InterPro" id="IPR022281">
    <property type="entry name" value="ATP-dep_Prtase_HsIV_su"/>
</dbReference>
<dbReference type="Gene3D" id="3.60.20.10">
    <property type="entry name" value="Glutamine Phosphoribosylpyrophosphate, subunit 1, domain 1"/>
    <property type="match status" value="1"/>
</dbReference>
<organism evidence="8 9">
    <name type="scientific">Hoeflea poritis</name>
    <dbReference type="NCBI Taxonomy" id="2993659"/>
    <lineage>
        <taxon>Bacteria</taxon>
        <taxon>Pseudomonadati</taxon>
        <taxon>Pseudomonadota</taxon>
        <taxon>Alphaproteobacteria</taxon>
        <taxon>Hyphomicrobiales</taxon>
        <taxon>Rhizobiaceae</taxon>
        <taxon>Hoeflea</taxon>
    </lineage>
</organism>
<evidence type="ECO:0000256" key="3">
    <source>
        <dbReference type="ARBA" id="ARBA00022670"/>
    </source>
</evidence>
<dbReference type="HAMAP" id="MF_00248">
    <property type="entry name" value="HslV"/>
    <property type="match status" value="1"/>
</dbReference>
<evidence type="ECO:0000256" key="2">
    <source>
        <dbReference type="ARBA" id="ARBA00022533"/>
    </source>
</evidence>
<dbReference type="NCBIfam" id="TIGR03692">
    <property type="entry name" value="ATP_dep_HslV"/>
    <property type="match status" value="1"/>
</dbReference>
<dbReference type="PANTHER" id="PTHR32194:SF7">
    <property type="entry name" value="ATP-DEPENDENT PROTEASE SUBUNIT HSLV"/>
    <property type="match status" value="1"/>
</dbReference>
<dbReference type="CDD" id="cd01913">
    <property type="entry name" value="protease_HslV"/>
    <property type="match status" value="1"/>
</dbReference>
<keyword evidence="7" id="KW-0479">Metal-binding</keyword>
<comment type="caution">
    <text evidence="8">The sequence shown here is derived from an EMBL/GenBank/DDBJ whole genome shotgun (WGS) entry which is preliminary data.</text>
</comment>
<dbReference type="SUPFAM" id="SSF56235">
    <property type="entry name" value="N-terminal nucleophile aminohydrolases (Ntn hydrolases)"/>
    <property type="match status" value="1"/>
</dbReference>
<dbReference type="InterPro" id="IPR001353">
    <property type="entry name" value="Proteasome_sua/b"/>
</dbReference>
<feature type="active site" evidence="7">
    <location>
        <position position="13"/>
    </location>
</feature>
<evidence type="ECO:0000313" key="8">
    <source>
        <dbReference type="EMBL" id="MDA4845335.1"/>
    </source>
</evidence>
<comment type="activity regulation">
    <text evidence="7">Allosterically activated by HslU binding.</text>
</comment>
<evidence type="ECO:0000313" key="9">
    <source>
        <dbReference type="Proteomes" id="UP001148313"/>
    </source>
</evidence>
<keyword evidence="5 7" id="KW-0378">Hydrolase</keyword>
<feature type="binding site" evidence="7">
    <location>
        <position position="178"/>
    </location>
    <ligand>
        <name>Na(+)</name>
        <dbReference type="ChEBI" id="CHEBI:29101"/>
    </ligand>
</feature>
<evidence type="ECO:0000256" key="1">
    <source>
        <dbReference type="ARBA" id="ARBA00006053"/>
    </source>
</evidence>
<reference evidence="8" key="1">
    <citation type="submission" date="2022-11" db="EMBL/GenBank/DDBJ databases">
        <title>Hoeflea poritis sp. nov., isolated from scleractinian coral Porites lutea.</title>
        <authorList>
            <person name="Zhang G."/>
            <person name="Wei Q."/>
            <person name="Cai L."/>
        </authorList>
    </citation>
    <scope>NUCLEOTIDE SEQUENCE</scope>
    <source>
        <strain evidence="8">E7-10</strain>
    </source>
</reference>
<dbReference type="PANTHER" id="PTHR32194">
    <property type="entry name" value="METALLOPROTEASE TLDD"/>
    <property type="match status" value="1"/>
</dbReference>
<keyword evidence="7" id="KW-0963">Cytoplasm</keyword>
<dbReference type="GO" id="GO:0008233">
    <property type="term" value="F:peptidase activity"/>
    <property type="evidence" value="ECO:0007669"/>
    <property type="project" value="UniProtKB-KW"/>
</dbReference>
<dbReference type="RefSeq" id="WP_271088955.1">
    <property type="nucleotide sequence ID" value="NZ_JAPJZH010000004.1"/>
</dbReference>
<dbReference type="GO" id="GO:0006508">
    <property type="term" value="P:proteolysis"/>
    <property type="evidence" value="ECO:0007669"/>
    <property type="project" value="UniProtKB-KW"/>
</dbReference>
<evidence type="ECO:0000256" key="6">
    <source>
        <dbReference type="ARBA" id="ARBA00023053"/>
    </source>
</evidence>
<dbReference type="Proteomes" id="UP001148313">
    <property type="component" value="Unassembled WGS sequence"/>
</dbReference>
<keyword evidence="9" id="KW-1185">Reference proteome</keyword>
<comment type="subunit">
    <text evidence="7">A double ring-shaped homohexamer of HslV is capped on each side by a ring-shaped HslU homohexamer. The assembly of the HslU/HslV complex is dependent on binding of ATP.</text>
</comment>
<evidence type="ECO:0000256" key="4">
    <source>
        <dbReference type="ARBA" id="ARBA00022698"/>
    </source>
</evidence>
<dbReference type="PROSITE" id="PS51476">
    <property type="entry name" value="PROTEASOME_BETA_2"/>
    <property type="match status" value="1"/>
</dbReference>
<dbReference type="NCBIfam" id="NF003964">
    <property type="entry name" value="PRK05456.1"/>
    <property type="match status" value="1"/>
</dbReference>
<dbReference type="EC" id="3.4.25.2" evidence="7"/>
<comment type="function">
    <text evidence="7">Protease subunit of a proteasome-like degradation complex believed to be a general protein degrading machinery.</text>
</comment>
<keyword evidence="4 7" id="KW-0888">Threonine protease</keyword>
<keyword evidence="2 7" id="KW-0021">Allosteric enzyme</keyword>
<protein>
    <recommendedName>
        <fullName evidence="7">ATP-dependent protease subunit HslV</fullName>
        <ecNumber evidence="7">3.4.25.2</ecNumber>
    </recommendedName>
</protein>
<accession>A0ABT4VKZ9</accession>
<keyword evidence="6 7" id="KW-0915">Sodium</keyword>
<keyword evidence="3 7" id="KW-0645">Protease</keyword>
<dbReference type="Pfam" id="PF00227">
    <property type="entry name" value="Proteasome"/>
    <property type="match status" value="1"/>
</dbReference>
<dbReference type="PIRSF" id="PIRSF039093">
    <property type="entry name" value="HslV"/>
    <property type="match status" value="1"/>
</dbReference>
<comment type="similarity">
    <text evidence="1 7">Belongs to the peptidase T1B family. HslV subfamily.</text>
</comment>
<dbReference type="InterPro" id="IPR023333">
    <property type="entry name" value="Proteasome_suB-type"/>
</dbReference>